<reference evidence="6 7" key="1">
    <citation type="submission" date="2018-09" db="EMBL/GenBank/DDBJ databases">
        <title>Zymobacter palmae IAM14233 (=T109) whole genome analysis.</title>
        <authorList>
            <person name="Yanase H."/>
        </authorList>
    </citation>
    <scope>NUCLEOTIDE SEQUENCE [LARGE SCALE GENOMIC DNA]</scope>
    <source>
        <strain evidence="6 7">IAM14233</strain>
    </source>
</reference>
<evidence type="ECO:0000313" key="7">
    <source>
        <dbReference type="Proteomes" id="UP000267342"/>
    </source>
</evidence>
<accession>A0A348HBS2</accession>
<keyword evidence="7" id="KW-1185">Reference proteome</keyword>
<gene>
    <name evidence="6" type="ORF">ZBT109_0278</name>
</gene>
<dbReference type="RefSeq" id="WP_084261836.1">
    <property type="nucleotide sequence ID" value="NZ_AP018933.1"/>
</dbReference>
<dbReference type="KEGG" id="zpl:ZBT109_0278"/>
<feature type="domain" description="Alanine racemase N-terminal" evidence="5">
    <location>
        <begin position="33"/>
        <end position="240"/>
    </location>
</feature>
<dbReference type="OrthoDB" id="9804072at2"/>
<proteinExistence type="inferred from homology"/>
<evidence type="ECO:0000256" key="3">
    <source>
        <dbReference type="PIRSR" id="PIRSR004848-1"/>
    </source>
</evidence>
<dbReference type="PANTHER" id="PTHR10146">
    <property type="entry name" value="PROLINE SYNTHETASE CO-TRANSCRIBED BACTERIAL HOMOLOG PROTEIN"/>
    <property type="match status" value="1"/>
</dbReference>
<evidence type="ECO:0000256" key="4">
    <source>
        <dbReference type="RuleBase" id="RU004514"/>
    </source>
</evidence>
<dbReference type="PANTHER" id="PTHR10146:SF14">
    <property type="entry name" value="PYRIDOXAL PHOSPHATE HOMEOSTASIS PROTEIN"/>
    <property type="match status" value="1"/>
</dbReference>
<dbReference type="EMBL" id="AP018933">
    <property type="protein sequence ID" value="BBG29074.1"/>
    <property type="molecule type" value="Genomic_DNA"/>
</dbReference>
<name>A0A348HBS2_9GAMM</name>
<comment type="cofactor">
    <cofactor evidence="3">
        <name>pyridoxal 5'-phosphate</name>
        <dbReference type="ChEBI" id="CHEBI:597326"/>
    </cofactor>
</comment>
<evidence type="ECO:0000259" key="5">
    <source>
        <dbReference type="Pfam" id="PF01168"/>
    </source>
</evidence>
<sequence length="246" mass="26931">MSLDTPSSACASPNSVTSRLHATQQHLQQALASAGRASDSAQLLAVSKTRPAEEIREAYNAGQRAFGENYMQDALGKQPSLEDLDIEWHFIGALQSNKTREAATHFDWVHTVDRVKIARRLDAQRPEGHAPLQICLQVNISRDPNKSGVLPEDAASVVEEILALPHLTLRGLMTIPAKAEDPSLRRAPFKALRELRDQLCQQFPDAPWDTLSMGMTADMDDAVAEGATIVRIGTAIFGERDYGTAH</sequence>
<dbReference type="Proteomes" id="UP000267342">
    <property type="component" value="Chromosome"/>
</dbReference>
<dbReference type="FunFam" id="3.20.20.10:FF:000018">
    <property type="entry name" value="Pyridoxal phosphate homeostasis protein"/>
    <property type="match status" value="1"/>
</dbReference>
<dbReference type="AlphaFoldDB" id="A0A348HBS2"/>
<dbReference type="PIRSF" id="PIRSF004848">
    <property type="entry name" value="YBL036c_PLPDEIII"/>
    <property type="match status" value="1"/>
</dbReference>
<dbReference type="GO" id="GO:0030170">
    <property type="term" value="F:pyridoxal phosphate binding"/>
    <property type="evidence" value="ECO:0007669"/>
    <property type="project" value="UniProtKB-UniRule"/>
</dbReference>
<keyword evidence="1 2" id="KW-0663">Pyridoxal phosphate</keyword>
<evidence type="ECO:0000313" key="6">
    <source>
        <dbReference type="EMBL" id="BBG29074.1"/>
    </source>
</evidence>
<dbReference type="SUPFAM" id="SSF51419">
    <property type="entry name" value="PLP-binding barrel"/>
    <property type="match status" value="1"/>
</dbReference>
<dbReference type="InterPro" id="IPR011078">
    <property type="entry name" value="PyrdxlP_homeostasis"/>
</dbReference>
<dbReference type="NCBIfam" id="TIGR00044">
    <property type="entry name" value="YggS family pyridoxal phosphate-dependent enzyme"/>
    <property type="match status" value="1"/>
</dbReference>
<dbReference type="Gene3D" id="3.20.20.10">
    <property type="entry name" value="Alanine racemase"/>
    <property type="match status" value="1"/>
</dbReference>
<dbReference type="Pfam" id="PF01168">
    <property type="entry name" value="Ala_racemase_N"/>
    <property type="match status" value="1"/>
</dbReference>
<dbReference type="STRING" id="1123510.GCA_000620025_02399"/>
<organism evidence="6 7">
    <name type="scientific">Zymobacter palmae</name>
    <dbReference type="NCBI Taxonomy" id="33074"/>
    <lineage>
        <taxon>Bacteria</taxon>
        <taxon>Pseudomonadati</taxon>
        <taxon>Pseudomonadota</taxon>
        <taxon>Gammaproteobacteria</taxon>
        <taxon>Oceanospirillales</taxon>
        <taxon>Halomonadaceae</taxon>
        <taxon>Zymobacter group</taxon>
        <taxon>Zymobacter</taxon>
    </lineage>
</organism>
<dbReference type="CDD" id="cd06824">
    <property type="entry name" value="PLPDE_III_Yggs_like"/>
    <property type="match status" value="1"/>
</dbReference>
<dbReference type="InterPro" id="IPR001608">
    <property type="entry name" value="Ala_racemase_N"/>
</dbReference>
<evidence type="ECO:0000256" key="1">
    <source>
        <dbReference type="ARBA" id="ARBA00022898"/>
    </source>
</evidence>
<protein>
    <recommendedName>
        <fullName evidence="2">Pyridoxal phosphate homeostasis protein</fullName>
        <shortName evidence="2">PLP homeostasis protein</shortName>
    </recommendedName>
</protein>
<feature type="modified residue" description="N6-(pyridoxal phosphate)lysine" evidence="2 3">
    <location>
        <position position="48"/>
    </location>
</feature>
<dbReference type="HAMAP" id="MF_02087">
    <property type="entry name" value="PLP_homeostasis"/>
    <property type="match status" value="1"/>
</dbReference>
<comment type="function">
    <text evidence="2">Pyridoxal 5'-phosphate (PLP)-binding protein, which is involved in PLP homeostasis.</text>
</comment>
<dbReference type="InterPro" id="IPR029066">
    <property type="entry name" value="PLP-binding_barrel"/>
</dbReference>
<evidence type="ECO:0000256" key="2">
    <source>
        <dbReference type="HAMAP-Rule" id="MF_02087"/>
    </source>
</evidence>
<comment type="similarity">
    <text evidence="2 4">Belongs to the pyridoxal phosphate-binding protein YggS/PROSC family.</text>
</comment>